<accession>A0A2V1E9K4</accession>
<feature type="chain" id="PRO_5015908242" description="Secreted protein" evidence="1">
    <location>
        <begin position="20"/>
        <end position="114"/>
    </location>
</feature>
<sequence>MRLSGASCWLGWRRMWCWSLVEVEVEVMRVCRRRSCGRRGGAVYCTTQGEGQCGVIGEYERHGVGSIIDFRVTPDSGLVVLSSYCSFYSFPRSLIHVELFIGFFTSPIFFNDRP</sequence>
<dbReference type="EMBL" id="KZ805305">
    <property type="protein sequence ID" value="PVI07213.1"/>
    <property type="molecule type" value="Genomic_DNA"/>
</dbReference>
<gene>
    <name evidence="2" type="ORF">DM02DRAFT_356932</name>
</gene>
<evidence type="ECO:0008006" key="4">
    <source>
        <dbReference type="Google" id="ProtNLM"/>
    </source>
</evidence>
<proteinExistence type="predicted"/>
<dbReference type="AlphaFoldDB" id="A0A2V1E9K4"/>
<name>A0A2V1E9K4_9PLEO</name>
<evidence type="ECO:0000313" key="2">
    <source>
        <dbReference type="EMBL" id="PVI07213.1"/>
    </source>
</evidence>
<feature type="signal peptide" evidence="1">
    <location>
        <begin position="1"/>
        <end position="19"/>
    </location>
</feature>
<keyword evidence="1" id="KW-0732">Signal</keyword>
<reference evidence="2 3" key="1">
    <citation type="journal article" date="2018" name="Sci. Rep.">
        <title>Comparative genomics provides insights into the lifestyle and reveals functional heterogeneity of dark septate endophytic fungi.</title>
        <authorList>
            <person name="Knapp D.G."/>
            <person name="Nemeth J.B."/>
            <person name="Barry K."/>
            <person name="Hainaut M."/>
            <person name="Henrissat B."/>
            <person name="Johnson J."/>
            <person name="Kuo A."/>
            <person name="Lim J.H.P."/>
            <person name="Lipzen A."/>
            <person name="Nolan M."/>
            <person name="Ohm R.A."/>
            <person name="Tamas L."/>
            <person name="Grigoriev I.V."/>
            <person name="Spatafora J.W."/>
            <person name="Nagy L.G."/>
            <person name="Kovacs G.M."/>
        </authorList>
    </citation>
    <scope>NUCLEOTIDE SEQUENCE [LARGE SCALE GENOMIC DNA]</scope>
    <source>
        <strain evidence="2 3">DSE2036</strain>
    </source>
</reference>
<evidence type="ECO:0000256" key="1">
    <source>
        <dbReference type="SAM" id="SignalP"/>
    </source>
</evidence>
<organism evidence="2 3">
    <name type="scientific">Periconia macrospinosa</name>
    <dbReference type="NCBI Taxonomy" id="97972"/>
    <lineage>
        <taxon>Eukaryota</taxon>
        <taxon>Fungi</taxon>
        <taxon>Dikarya</taxon>
        <taxon>Ascomycota</taxon>
        <taxon>Pezizomycotina</taxon>
        <taxon>Dothideomycetes</taxon>
        <taxon>Pleosporomycetidae</taxon>
        <taxon>Pleosporales</taxon>
        <taxon>Massarineae</taxon>
        <taxon>Periconiaceae</taxon>
        <taxon>Periconia</taxon>
    </lineage>
</organism>
<evidence type="ECO:0000313" key="3">
    <source>
        <dbReference type="Proteomes" id="UP000244855"/>
    </source>
</evidence>
<keyword evidence="3" id="KW-1185">Reference proteome</keyword>
<protein>
    <recommendedName>
        <fullName evidence="4">Secreted protein</fullName>
    </recommendedName>
</protein>
<dbReference type="Proteomes" id="UP000244855">
    <property type="component" value="Unassembled WGS sequence"/>
</dbReference>